<evidence type="ECO:0000313" key="2">
    <source>
        <dbReference type="Proteomes" id="UP001501705"/>
    </source>
</evidence>
<dbReference type="EMBL" id="BAAAPH010000002">
    <property type="protein sequence ID" value="GAA1552102.1"/>
    <property type="molecule type" value="Genomic_DNA"/>
</dbReference>
<protein>
    <submittedName>
        <fullName evidence="1">Uncharacterized protein</fullName>
    </submittedName>
</protein>
<gene>
    <name evidence="1" type="ORF">GCM10009804_06280</name>
</gene>
<reference evidence="1 2" key="1">
    <citation type="journal article" date="2019" name="Int. J. Syst. Evol. Microbiol.">
        <title>The Global Catalogue of Microorganisms (GCM) 10K type strain sequencing project: providing services to taxonomists for standard genome sequencing and annotation.</title>
        <authorList>
            <consortium name="The Broad Institute Genomics Platform"/>
            <consortium name="The Broad Institute Genome Sequencing Center for Infectious Disease"/>
            <person name="Wu L."/>
            <person name="Ma J."/>
        </authorList>
    </citation>
    <scope>NUCLEOTIDE SEQUENCE [LARGE SCALE GENOMIC DNA]</scope>
    <source>
        <strain evidence="1 2">JCM 15572</strain>
    </source>
</reference>
<evidence type="ECO:0000313" key="1">
    <source>
        <dbReference type="EMBL" id="GAA1552102.1"/>
    </source>
</evidence>
<proteinExistence type="predicted"/>
<keyword evidence="2" id="KW-1185">Reference proteome</keyword>
<name>A0ABN2C4T1_9ACTN</name>
<accession>A0ABN2C4T1</accession>
<dbReference type="Proteomes" id="UP001501705">
    <property type="component" value="Unassembled WGS sequence"/>
</dbReference>
<organism evidence="1 2">
    <name type="scientific">Kribbella hippodromi</name>
    <dbReference type="NCBI Taxonomy" id="434347"/>
    <lineage>
        <taxon>Bacteria</taxon>
        <taxon>Bacillati</taxon>
        <taxon>Actinomycetota</taxon>
        <taxon>Actinomycetes</taxon>
        <taxon>Propionibacteriales</taxon>
        <taxon>Kribbellaceae</taxon>
        <taxon>Kribbella</taxon>
    </lineage>
</organism>
<sequence>MVGSSRVLAVVGTRRVCRLVGLVTPHRLVSRAPMLAGLGRRLLVGHRTLVGQAVVVGRAVLVGLGSPRRAVGQALALVG</sequence>
<comment type="caution">
    <text evidence="1">The sequence shown here is derived from an EMBL/GenBank/DDBJ whole genome shotgun (WGS) entry which is preliminary data.</text>
</comment>